<evidence type="ECO:0000313" key="3">
    <source>
        <dbReference type="EMBL" id="MPY50724.1"/>
    </source>
</evidence>
<gene>
    <name evidence="3" type="ORF">FPZ41_19945</name>
</gene>
<feature type="compositionally biased region" description="Low complexity" evidence="1">
    <location>
        <begin position="287"/>
        <end position="307"/>
    </location>
</feature>
<feature type="compositionally biased region" description="Basic residues" evidence="1">
    <location>
        <begin position="209"/>
        <end position="220"/>
    </location>
</feature>
<keyword evidence="4" id="KW-1185">Reference proteome</keyword>
<dbReference type="EMBL" id="VMNX01000071">
    <property type="protein sequence ID" value="MPY50724.1"/>
    <property type="molecule type" value="Genomic_DNA"/>
</dbReference>
<reference evidence="3 4" key="1">
    <citation type="submission" date="2019-09" db="EMBL/GenBank/DDBJ databases">
        <authorList>
            <person name="Duangmal K."/>
            <person name="Teo W.F.A."/>
            <person name="Lipun K."/>
        </authorList>
    </citation>
    <scope>NUCLEOTIDE SEQUENCE [LARGE SCALE GENOMIC DNA]</scope>
    <source>
        <strain evidence="3 4">K1PN6</strain>
    </source>
</reference>
<name>A0A5N8WVP9_9ACTN</name>
<dbReference type="SUPFAM" id="SSF53850">
    <property type="entry name" value="Periplasmic binding protein-like II"/>
    <property type="match status" value="1"/>
</dbReference>
<dbReference type="Proteomes" id="UP000373149">
    <property type="component" value="Unassembled WGS sequence"/>
</dbReference>
<evidence type="ECO:0000259" key="2">
    <source>
        <dbReference type="Pfam" id="PF03466"/>
    </source>
</evidence>
<feature type="compositionally biased region" description="Basic and acidic residues" evidence="1">
    <location>
        <begin position="251"/>
        <end position="263"/>
    </location>
</feature>
<feature type="compositionally biased region" description="Basic and acidic residues" evidence="1">
    <location>
        <begin position="309"/>
        <end position="320"/>
    </location>
</feature>
<feature type="domain" description="LysR substrate-binding" evidence="2">
    <location>
        <begin position="3"/>
        <end position="171"/>
    </location>
</feature>
<evidence type="ECO:0000313" key="4">
    <source>
        <dbReference type="Proteomes" id="UP000373149"/>
    </source>
</evidence>
<proteinExistence type="predicted"/>
<comment type="caution">
    <text evidence="3">The sequence shown here is derived from an EMBL/GenBank/DDBJ whole genome shotgun (WGS) entry which is preliminary data.</text>
</comment>
<feature type="region of interest" description="Disordered" evidence="1">
    <location>
        <begin position="177"/>
        <end position="331"/>
    </location>
</feature>
<dbReference type="InterPro" id="IPR005119">
    <property type="entry name" value="LysR_subst-bd"/>
</dbReference>
<dbReference type="AlphaFoldDB" id="A0A5N8WVP9"/>
<accession>A0A5N8WVP9</accession>
<evidence type="ECO:0000256" key="1">
    <source>
        <dbReference type="SAM" id="MobiDB-lite"/>
    </source>
</evidence>
<organism evidence="3 4">
    <name type="scientific">Streptomyces acidicola</name>
    <dbReference type="NCBI Taxonomy" id="2596892"/>
    <lineage>
        <taxon>Bacteria</taxon>
        <taxon>Bacillati</taxon>
        <taxon>Actinomycetota</taxon>
        <taxon>Actinomycetes</taxon>
        <taxon>Kitasatosporales</taxon>
        <taxon>Streptomycetaceae</taxon>
        <taxon>Streptomyces</taxon>
    </lineage>
</organism>
<dbReference type="CDD" id="cd05466">
    <property type="entry name" value="PBP2_LTTR_substrate"/>
    <property type="match status" value="1"/>
</dbReference>
<dbReference type="Gene3D" id="3.40.190.290">
    <property type="match status" value="1"/>
</dbReference>
<dbReference type="Pfam" id="PF03466">
    <property type="entry name" value="LysR_substrate"/>
    <property type="match status" value="1"/>
</dbReference>
<protein>
    <submittedName>
        <fullName evidence="3">LysR family transcriptional regulator substrate-binding protein</fullName>
    </submittedName>
</protein>
<sequence>MIAANSTEIARQVRGGDLEAGIVALPVDGRGIHLSQTVWKCGVAYFSTDPGMTRRRMDIAQLGDAPLVLPEAAAGNADPTRRQLNERAQLKGGTIAPEVKVESPTAALEIAAFGVAASVAPCPLARILGYTERMTYATFAEPAIETFAFATREPVYVSSATRVILALAAAQLHAPYTEHGHGVDGPGTTSSDRPLPPSRPGHLPDRSGRAGRGRRPRPSPRRPATGTARARRTPGRGTGMPGAAGRSRGSTPDRGRPPPERGPNRGTRLSIAGTAVEGRFADRSRTGTRADAPAAAGLRRPRAATGTSHRPDRSLPRVDRLPVPCGRRCSA</sequence>